<accession>A0A975SL81</accession>
<name>A0A975SL81_9RHOO</name>
<organism evidence="1 2">
    <name type="scientific">Azospira inquinata</name>
    <dbReference type="NCBI Taxonomy" id="2785627"/>
    <lineage>
        <taxon>Bacteria</taxon>
        <taxon>Pseudomonadati</taxon>
        <taxon>Pseudomonadota</taxon>
        <taxon>Betaproteobacteria</taxon>
        <taxon>Rhodocyclales</taxon>
        <taxon>Rhodocyclaceae</taxon>
        <taxon>Azospira</taxon>
    </lineage>
</organism>
<sequence>MAETSATGLGRCSACRHFFITHHQSHPYGCRVLDFKSPALPCLAVRRSSGQDCLYFQAKAPD</sequence>
<keyword evidence="2" id="KW-1185">Reference proteome</keyword>
<dbReference type="AlphaFoldDB" id="A0A975SL81"/>
<dbReference type="RefSeq" id="WP_216129176.1">
    <property type="nucleotide sequence ID" value="NZ_CP064782.1"/>
</dbReference>
<dbReference type="KEGG" id="aiq:Azoinq_10880"/>
<proteinExistence type="predicted"/>
<dbReference type="EMBL" id="CP064782">
    <property type="protein sequence ID" value="QWT48357.1"/>
    <property type="molecule type" value="Genomic_DNA"/>
</dbReference>
<reference evidence="1" key="1">
    <citation type="submission" date="2020-11" db="EMBL/GenBank/DDBJ databases">
        <title>Azospira inquinata sp. nov.</title>
        <authorList>
            <person name="Moe W.M."/>
            <person name="Mikes M.C."/>
        </authorList>
    </citation>
    <scope>NUCLEOTIDE SEQUENCE</scope>
    <source>
        <strain evidence="1">Azo-3</strain>
    </source>
</reference>
<evidence type="ECO:0008006" key="3">
    <source>
        <dbReference type="Google" id="ProtNLM"/>
    </source>
</evidence>
<evidence type="ECO:0000313" key="1">
    <source>
        <dbReference type="EMBL" id="QWT48357.1"/>
    </source>
</evidence>
<protein>
    <recommendedName>
        <fullName evidence="3">Uracil-DNA glycosylase</fullName>
    </recommendedName>
</protein>
<dbReference type="Proteomes" id="UP000683428">
    <property type="component" value="Chromosome"/>
</dbReference>
<gene>
    <name evidence="1" type="ORF">Azoinq_10880</name>
</gene>
<evidence type="ECO:0000313" key="2">
    <source>
        <dbReference type="Proteomes" id="UP000683428"/>
    </source>
</evidence>